<dbReference type="SUPFAM" id="SSF52172">
    <property type="entry name" value="CheY-like"/>
    <property type="match status" value="1"/>
</dbReference>
<evidence type="ECO:0000313" key="8">
    <source>
        <dbReference type="EMBL" id="MBA8878977.1"/>
    </source>
</evidence>
<dbReference type="AlphaFoldDB" id="A0A839ERA3"/>
<feature type="domain" description="HTH luxR-type" evidence="6">
    <location>
        <begin position="151"/>
        <end position="216"/>
    </location>
</feature>
<evidence type="ECO:0000256" key="1">
    <source>
        <dbReference type="ARBA" id="ARBA00022553"/>
    </source>
</evidence>
<dbReference type="EMBL" id="JACGXN010000003">
    <property type="protein sequence ID" value="MBA8878977.1"/>
    <property type="molecule type" value="Genomic_DNA"/>
</dbReference>
<gene>
    <name evidence="8" type="ORF">FHW16_002695</name>
</gene>
<dbReference type="InterPro" id="IPR001789">
    <property type="entry name" value="Sig_transdc_resp-reg_receiver"/>
</dbReference>
<dbReference type="InterPro" id="IPR039420">
    <property type="entry name" value="WalR-like"/>
</dbReference>
<keyword evidence="1 5" id="KW-0597">Phosphoprotein</keyword>
<dbReference type="GO" id="GO:0000160">
    <property type="term" value="P:phosphorelay signal transduction system"/>
    <property type="evidence" value="ECO:0007669"/>
    <property type="project" value="InterPro"/>
</dbReference>
<evidence type="ECO:0000259" key="6">
    <source>
        <dbReference type="PROSITE" id="PS50043"/>
    </source>
</evidence>
<keyword evidence="4" id="KW-0804">Transcription</keyword>
<dbReference type="PANTHER" id="PTHR43214">
    <property type="entry name" value="TWO-COMPONENT RESPONSE REGULATOR"/>
    <property type="match status" value="1"/>
</dbReference>
<dbReference type="GO" id="GO:0003677">
    <property type="term" value="F:DNA binding"/>
    <property type="evidence" value="ECO:0007669"/>
    <property type="project" value="UniProtKB-KW"/>
</dbReference>
<dbReference type="RefSeq" id="WP_182549655.1">
    <property type="nucleotide sequence ID" value="NZ_JACGXN010000003.1"/>
</dbReference>
<dbReference type="InterPro" id="IPR000792">
    <property type="entry name" value="Tscrpt_reg_LuxR_C"/>
</dbReference>
<proteinExistence type="predicted"/>
<dbReference type="CDD" id="cd06170">
    <property type="entry name" value="LuxR_C_like"/>
    <property type="match status" value="1"/>
</dbReference>
<keyword evidence="9" id="KW-1185">Reference proteome</keyword>
<dbReference type="SUPFAM" id="SSF46894">
    <property type="entry name" value="C-terminal effector domain of the bipartite response regulators"/>
    <property type="match status" value="1"/>
</dbReference>
<evidence type="ECO:0000256" key="5">
    <source>
        <dbReference type="PROSITE-ProRule" id="PRU00169"/>
    </source>
</evidence>
<accession>A0A839ERA3</accession>
<dbReference type="InterPro" id="IPR058245">
    <property type="entry name" value="NreC/VraR/RcsB-like_REC"/>
</dbReference>
<evidence type="ECO:0000313" key="9">
    <source>
        <dbReference type="Proteomes" id="UP000549052"/>
    </source>
</evidence>
<protein>
    <submittedName>
        <fullName evidence="8">DNA-binding NarL/FixJ family response regulator</fullName>
    </submittedName>
</protein>
<reference evidence="8 9" key="1">
    <citation type="submission" date="2020-07" db="EMBL/GenBank/DDBJ databases">
        <title>Genomic Encyclopedia of Type Strains, Phase IV (KMG-V): Genome sequencing to study the core and pangenomes of soil and plant-associated prokaryotes.</title>
        <authorList>
            <person name="Whitman W."/>
        </authorList>
    </citation>
    <scope>NUCLEOTIDE SEQUENCE [LARGE SCALE GENOMIC DNA]</scope>
    <source>
        <strain evidence="8 9">AN3</strain>
    </source>
</reference>
<dbReference type="Pfam" id="PF00072">
    <property type="entry name" value="Response_reg"/>
    <property type="match status" value="1"/>
</dbReference>
<dbReference type="CDD" id="cd17535">
    <property type="entry name" value="REC_NarL-like"/>
    <property type="match status" value="1"/>
</dbReference>
<dbReference type="GO" id="GO:0006355">
    <property type="term" value="P:regulation of DNA-templated transcription"/>
    <property type="evidence" value="ECO:0007669"/>
    <property type="project" value="InterPro"/>
</dbReference>
<dbReference type="SMART" id="SM00448">
    <property type="entry name" value="REC"/>
    <property type="match status" value="1"/>
</dbReference>
<dbReference type="Proteomes" id="UP000549052">
    <property type="component" value="Unassembled WGS sequence"/>
</dbReference>
<dbReference type="InterPro" id="IPR011006">
    <property type="entry name" value="CheY-like_superfamily"/>
</dbReference>
<dbReference type="InterPro" id="IPR016032">
    <property type="entry name" value="Sig_transdc_resp-reg_C-effctor"/>
</dbReference>
<organism evidence="8 9">
    <name type="scientific">Phyllobacterium myrsinacearum</name>
    <dbReference type="NCBI Taxonomy" id="28101"/>
    <lineage>
        <taxon>Bacteria</taxon>
        <taxon>Pseudomonadati</taxon>
        <taxon>Pseudomonadota</taxon>
        <taxon>Alphaproteobacteria</taxon>
        <taxon>Hyphomicrobiales</taxon>
        <taxon>Phyllobacteriaceae</taxon>
        <taxon>Phyllobacterium</taxon>
    </lineage>
</organism>
<dbReference type="PANTHER" id="PTHR43214:SF41">
    <property type="entry name" value="NITRATE_NITRITE RESPONSE REGULATOR PROTEIN NARP"/>
    <property type="match status" value="1"/>
</dbReference>
<evidence type="ECO:0000256" key="4">
    <source>
        <dbReference type="ARBA" id="ARBA00023163"/>
    </source>
</evidence>
<dbReference type="PRINTS" id="PR00038">
    <property type="entry name" value="HTHLUXR"/>
</dbReference>
<dbReference type="PROSITE" id="PS50043">
    <property type="entry name" value="HTH_LUXR_2"/>
    <property type="match status" value="1"/>
</dbReference>
<name>A0A839ERA3_9HYPH</name>
<dbReference type="Gene3D" id="3.40.50.2300">
    <property type="match status" value="1"/>
</dbReference>
<evidence type="ECO:0000256" key="3">
    <source>
        <dbReference type="ARBA" id="ARBA00023125"/>
    </source>
</evidence>
<keyword evidence="3 8" id="KW-0238">DNA-binding</keyword>
<evidence type="ECO:0000256" key="2">
    <source>
        <dbReference type="ARBA" id="ARBA00023015"/>
    </source>
</evidence>
<keyword evidence="2" id="KW-0805">Transcription regulation</keyword>
<evidence type="ECO:0000259" key="7">
    <source>
        <dbReference type="PROSITE" id="PS50110"/>
    </source>
</evidence>
<feature type="modified residue" description="4-aspartylphosphate" evidence="5">
    <location>
        <position position="57"/>
    </location>
</feature>
<dbReference type="Pfam" id="PF00196">
    <property type="entry name" value="GerE"/>
    <property type="match status" value="1"/>
</dbReference>
<dbReference type="SMART" id="SM00421">
    <property type="entry name" value="HTH_LUXR"/>
    <property type="match status" value="1"/>
</dbReference>
<sequence>MLGLSKVILADDHALVREGLKLLLSVVEGFTVVGEAADGDAVERLLKEVAVELLVLDLGMPGVNGFQFIKNIRTAWPNVKILVVTANLEPRSVRAAIDAGADGYLTKSGDATEFMAAITALQRGEVYVAEDVRFAVGQQRKPDGFPEPKPTIASPVDLTRRERQMLALIPHGVTTRDIAERLGISPLTARKHRENLMRKLDLHSGAELTAYAIRLGLPAG</sequence>
<feature type="domain" description="Response regulatory" evidence="7">
    <location>
        <begin position="6"/>
        <end position="122"/>
    </location>
</feature>
<comment type="caution">
    <text evidence="8">The sequence shown here is derived from an EMBL/GenBank/DDBJ whole genome shotgun (WGS) entry which is preliminary data.</text>
</comment>
<dbReference type="PROSITE" id="PS50110">
    <property type="entry name" value="RESPONSE_REGULATORY"/>
    <property type="match status" value="1"/>
</dbReference>